<accession>A0ABY8GMH4</accession>
<dbReference type="PANTHER" id="PTHR41791:SF1">
    <property type="entry name" value="SSL7039 PROTEIN"/>
    <property type="match status" value="1"/>
</dbReference>
<dbReference type="PANTHER" id="PTHR41791">
    <property type="entry name" value="SSL7039 PROTEIN"/>
    <property type="match status" value="1"/>
</dbReference>
<protein>
    <recommendedName>
        <fullName evidence="3">Addiction module killer protein</fullName>
    </recommendedName>
</protein>
<gene>
    <name evidence="1" type="ORF">P8T11_16935</name>
</gene>
<evidence type="ECO:0000313" key="2">
    <source>
        <dbReference type="Proteomes" id="UP001214170"/>
    </source>
</evidence>
<evidence type="ECO:0000313" key="1">
    <source>
        <dbReference type="EMBL" id="WFP06015.1"/>
    </source>
</evidence>
<sequence length="136" mass="15280">MGCFVFSATKVCGRLTPKKDLAVVLNVPFERQSSVCLDSEKPRLSPACWVRRDLRARAQILRRLSRAMHGNFGDVEAVGEGVSEMRVSIGAGYRLYYARADELVYVLLCGGDKTSQARDIARAKRLWTDIKRSIEK</sequence>
<name>A0ABY8GMH4_9BURK</name>
<proteinExistence type="predicted"/>
<dbReference type="InterPro" id="IPR014056">
    <property type="entry name" value="TypeIITA-like_toxin_pred"/>
</dbReference>
<dbReference type="NCBIfam" id="TIGR02683">
    <property type="entry name" value="upstrm_HI1419"/>
    <property type="match status" value="1"/>
</dbReference>
<keyword evidence="2" id="KW-1185">Reference proteome</keyword>
<dbReference type="Proteomes" id="UP001214170">
    <property type="component" value="Chromosome"/>
</dbReference>
<evidence type="ECO:0008006" key="3">
    <source>
        <dbReference type="Google" id="ProtNLM"/>
    </source>
</evidence>
<reference evidence="1 2" key="1">
    <citation type="submission" date="2023-03" db="EMBL/GenBank/DDBJ databases">
        <title>Achromobacter spanius LIG8.</title>
        <authorList>
            <person name="Shrestha S."/>
        </authorList>
    </citation>
    <scope>NUCLEOTIDE SEQUENCE [LARGE SCALE GENOMIC DNA]</scope>
    <source>
        <strain evidence="1 2">LIG8</strain>
    </source>
</reference>
<dbReference type="EMBL" id="CP121261">
    <property type="protein sequence ID" value="WFP06015.1"/>
    <property type="molecule type" value="Genomic_DNA"/>
</dbReference>
<organism evidence="1 2">
    <name type="scientific">Achromobacter spanius</name>
    <dbReference type="NCBI Taxonomy" id="217203"/>
    <lineage>
        <taxon>Bacteria</taxon>
        <taxon>Pseudomonadati</taxon>
        <taxon>Pseudomonadota</taxon>
        <taxon>Betaproteobacteria</taxon>
        <taxon>Burkholderiales</taxon>
        <taxon>Alcaligenaceae</taxon>
        <taxon>Achromobacter</taxon>
    </lineage>
</organism>